<sequence length="278" mass="30680">MSEIEDLKGQYKPLSEVKVPEYTKVQIYNMIDKYDDQAAPIQPKRKASMTWRRSAVAVAACLVAAGGVYTYSNHYSSTPNKGAQQNQRGQAAGLSWGIPASFAWNGYYYETEGAVKTVGSKLGVASDTEARIYSIPGQNPAHEVAIEVDTPSIKYVSAVRVPIGTKASPIPSNWMTINTPKLEVPIQSGSKIMVSGIVFFRELYGTTVEVGIKRQGADYPQILATQEFRVSNTGTISGTFQIPKALLGKPNKTQYLLVFKETAKQYHPSRYYFPMMLK</sequence>
<gene>
    <name evidence="1" type="ORF">ACFSB2_04980</name>
</gene>
<dbReference type="EMBL" id="JBHUCX010000014">
    <property type="protein sequence ID" value="MFD1674064.1"/>
    <property type="molecule type" value="Genomic_DNA"/>
</dbReference>
<comment type="caution">
    <text evidence="1">The sequence shown here is derived from an EMBL/GenBank/DDBJ whole genome shotgun (WGS) entry which is preliminary data.</text>
</comment>
<proteinExistence type="predicted"/>
<dbReference type="RefSeq" id="WP_377941765.1">
    <property type="nucleotide sequence ID" value="NZ_JBHUCX010000014.1"/>
</dbReference>
<reference evidence="2" key="1">
    <citation type="journal article" date="2019" name="Int. J. Syst. Evol. Microbiol.">
        <title>The Global Catalogue of Microorganisms (GCM) 10K type strain sequencing project: providing services to taxonomists for standard genome sequencing and annotation.</title>
        <authorList>
            <consortium name="The Broad Institute Genomics Platform"/>
            <consortium name="The Broad Institute Genome Sequencing Center for Infectious Disease"/>
            <person name="Wu L."/>
            <person name="Ma J."/>
        </authorList>
    </citation>
    <scope>NUCLEOTIDE SEQUENCE [LARGE SCALE GENOMIC DNA]</scope>
    <source>
        <strain evidence="2">CGMCC 1.12286</strain>
    </source>
</reference>
<name>A0ABW4JEC8_9BACL</name>
<protein>
    <recommendedName>
        <fullName evidence="3">DUF4179 domain-containing protein</fullName>
    </recommendedName>
</protein>
<dbReference type="Proteomes" id="UP001597079">
    <property type="component" value="Unassembled WGS sequence"/>
</dbReference>
<keyword evidence="2" id="KW-1185">Reference proteome</keyword>
<organism evidence="1 2">
    <name type="scientific">Alicyclobacillus fodiniaquatilis</name>
    <dbReference type="NCBI Taxonomy" id="1661150"/>
    <lineage>
        <taxon>Bacteria</taxon>
        <taxon>Bacillati</taxon>
        <taxon>Bacillota</taxon>
        <taxon>Bacilli</taxon>
        <taxon>Bacillales</taxon>
        <taxon>Alicyclobacillaceae</taxon>
        <taxon>Alicyclobacillus</taxon>
    </lineage>
</organism>
<evidence type="ECO:0000313" key="1">
    <source>
        <dbReference type="EMBL" id="MFD1674064.1"/>
    </source>
</evidence>
<evidence type="ECO:0000313" key="2">
    <source>
        <dbReference type="Proteomes" id="UP001597079"/>
    </source>
</evidence>
<evidence type="ECO:0008006" key="3">
    <source>
        <dbReference type="Google" id="ProtNLM"/>
    </source>
</evidence>
<accession>A0ABW4JEC8</accession>